<name>A0A6A6LB63_HEVBR</name>
<evidence type="ECO:0000259" key="3">
    <source>
        <dbReference type="PROSITE" id="PS51140"/>
    </source>
</evidence>
<evidence type="ECO:0000313" key="5">
    <source>
        <dbReference type="Proteomes" id="UP000467840"/>
    </source>
</evidence>
<gene>
    <name evidence="4" type="ORF">GH714_024594</name>
</gene>
<feature type="chain" id="PRO_5025647133" description="CUE domain-containing protein" evidence="2">
    <location>
        <begin position="32"/>
        <end position="654"/>
    </location>
</feature>
<proteinExistence type="predicted"/>
<protein>
    <recommendedName>
        <fullName evidence="3">CUE domain-containing protein</fullName>
    </recommendedName>
</protein>
<feature type="coiled-coil region" evidence="1">
    <location>
        <begin position="363"/>
        <end position="503"/>
    </location>
</feature>
<dbReference type="EMBL" id="JAAGAX010000011">
    <property type="protein sequence ID" value="KAF2298662.1"/>
    <property type="molecule type" value="Genomic_DNA"/>
</dbReference>
<dbReference type="InterPro" id="IPR003892">
    <property type="entry name" value="CUE"/>
</dbReference>
<dbReference type="AlphaFoldDB" id="A0A6A6LB63"/>
<dbReference type="PROSITE" id="PS51140">
    <property type="entry name" value="CUE"/>
    <property type="match status" value="1"/>
</dbReference>
<keyword evidence="1" id="KW-0175">Coiled coil</keyword>
<evidence type="ECO:0000256" key="2">
    <source>
        <dbReference type="SAM" id="SignalP"/>
    </source>
</evidence>
<feature type="domain" description="CUE" evidence="3">
    <location>
        <begin position="40"/>
        <end position="83"/>
    </location>
</feature>
<sequence length="654" mass="72849">MKLISVSSVRNLKFEIILFILLLRYLSSNEAEHYDYCNMGFKAVYRTLMELFPQVDSRILKAVAIEHPKDVSGAAEVVLSEVLPFLAQQSMVDRPLHRDCRPSGLSDRRAENEEQKNMGRIVASCLESKSIAKEDVCKTDLTIAIHYSDSTHQEKAPNPPNLLYCDKNVDTNHFPGINGNRIQGNVGSEESMLLVRSQHQEDNVQSDLNIEGEELILLIRSEHQDENVHSTTCQTSKVTSTALSCDENTDLNQSGTETVVPASSLGKCKDFSIQAGHEQTSQIMPISLSQENGWHHSQWKDFDGSSAGNLGRPLSEKGPQVESCLEGTGLEVRNSVVEETLGAAEDDLQSELSATSSGSKISKSNQEIKIDFLEVIVEAAKNNKEKIAELAKEEAASAGLDIQAKVEELKQMLKHAKEANDMHAGEVYGEKAILSTEARELQARLISLSDERDKALAILDEECLYMVIVIQMHQTLEVRLAAAEELRRTAEKQKLEKEESARNAYAEQEVIMEKLREFLMDRGRVVDILQGEISVICQDVRLLKERFDEGVLLSKSITSSQTSCILASSGSSIKSVASDGLIPEKGKIFNSPKGRSLASSIDTQSPESNMKRRAIIARSRWMMGGNSLKMTQKCEFRWSIKMDIERIISKWVPY</sequence>
<evidence type="ECO:0000256" key="1">
    <source>
        <dbReference type="SAM" id="Coils"/>
    </source>
</evidence>
<accession>A0A6A6LB63</accession>
<dbReference type="CDD" id="cd14279">
    <property type="entry name" value="CUE"/>
    <property type="match status" value="1"/>
</dbReference>
<feature type="signal peptide" evidence="2">
    <location>
        <begin position="1"/>
        <end position="31"/>
    </location>
</feature>
<dbReference type="PANTHER" id="PTHR48459">
    <property type="entry name" value="CUE DOMAIN-CONTAINING PROTEIN"/>
    <property type="match status" value="1"/>
</dbReference>
<reference evidence="4 5" key="1">
    <citation type="journal article" date="2020" name="Mol. Plant">
        <title>The Chromosome-Based Rubber Tree Genome Provides New Insights into Spurge Genome Evolution and Rubber Biosynthesis.</title>
        <authorList>
            <person name="Liu J."/>
            <person name="Shi C."/>
            <person name="Shi C.C."/>
            <person name="Li W."/>
            <person name="Zhang Q.J."/>
            <person name="Zhang Y."/>
            <person name="Li K."/>
            <person name="Lu H.F."/>
            <person name="Shi C."/>
            <person name="Zhu S.T."/>
            <person name="Xiao Z.Y."/>
            <person name="Nan H."/>
            <person name="Yue Y."/>
            <person name="Zhu X.G."/>
            <person name="Wu Y."/>
            <person name="Hong X.N."/>
            <person name="Fan G.Y."/>
            <person name="Tong Y."/>
            <person name="Zhang D."/>
            <person name="Mao C.L."/>
            <person name="Liu Y.L."/>
            <person name="Hao S.J."/>
            <person name="Liu W.Q."/>
            <person name="Lv M.Q."/>
            <person name="Zhang H.B."/>
            <person name="Liu Y."/>
            <person name="Hu-Tang G.R."/>
            <person name="Wang J.P."/>
            <person name="Wang J.H."/>
            <person name="Sun Y.H."/>
            <person name="Ni S.B."/>
            <person name="Chen W.B."/>
            <person name="Zhang X.C."/>
            <person name="Jiao Y.N."/>
            <person name="Eichler E.E."/>
            <person name="Li G.H."/>
            <person name="Liu X."/>
            <person name="Gao L.Z."/>
        </authorList>
    </citation>
    <scope>NUCLEOTIDE SEQUENCE [LARGE SCALE GENOMIC DNA]</scope>
    <source>
        <strain evidence="5">cv. GT1</strain>
        <tissue evidence="4">Leaf</tissue>
    </source>
</reference>
<dbReference type="Proteomes" id="UP000467840">
    <property type="component" value="Chromosome 1"/>
</dbReference>
<dbReference type="GO" id="GO:0043130">
    <property type="term" value="F:ubiquitin binding"/>
    <property type="evidence" value="ECO:0007669"/>
    <property type="project" value="InterPro"/>
</dbReference>
<keyword evidence="5" id="KW-1185">Reference proteome</keyword>
<organism evidence="4 5">
    <name type="scientific">Hevea brasiliensis</name>
    <name type="common">Para rubber tree</name>
    <name type="synonym">Siphonia brasiliensis</name>
    <dbReference type="NCBI Taxonomy" id="3981"/>
    <lineage>
        <taxon>Eukaryota</taxon>
        <taxon>Viridiplantae</taxon>
        <taxon>Streptophyta</taxon>
        <taxon>Embryophyta</taxon>
        <taxon>Tracheophyta</taxon>
        <taxon>Spermatophyta</taxon>
        <taxon>Magnoliopsida</taxon>
        <taxon>eudicotyledons</taxon>
        <taxon>Gunneridae</taxon>
        <taxon>Pentapetalae</taxon>
        <taxon>rosids</taxon>
        <taxon>fabids</taxon>
        <taxon>Malpighiales</taxon>
        <taxon>Euphorbiaceae</taxon>
        <taxon>Crotonoideae</taxon>
        <taxon>Micrandreae</taxon>
        <taxon>Hevea</taxon>
    </lineage>
</organism>
<keyword evidence="2" id="KW-0732">Signal</keyword>
<comment type="caution">
    <text evidence="4">The sequence shown here is derived from an EMBL/GenBank/DDBJ whole genome shotgun (WGS) entry which is preliminary data.</text>
</comment>
<evidence type="ECO:0000313" key="4">
    <source>
        <dbReference type="EMBL" id="KAF2298662.1"/>
    </source>
</evidence>
<dbReference type="PANTHER" id="PTHR48459:SF1">
    <property type="entry name" value="CUE DOMAIN-CONTAINING PROTEIN"/>
    <property type="match status" value="1"/>
</dbReference>